<evidence type="ECO:0000256" key="1">
    <source>
        <dbReference type="ARBA" id="ARBA00023015"/>
    </source>
</evidence>
<keyword evidence="5" id="KW-1185">Reference proteome</keyword>
<evidence type="ECO:0000313" key="5">
    <source>
        <dbReference type="Proteomes" id="UP000013988"/>
    </source>
</evidence>
<comment type="caution">
    <text evidence="4">The sequence shown here is derived from an EMBL/GenBank/DDBJ whole genome shotgun (WGS) entry which is preliminary data.</text>
</comment>
<evidence type="ECO:0000313" key="4">
    <source>
        <dbReference type="EMBL" id="EOR25388.1"/>
    </source>
</evidence>
<dbReference type="Gene3D" id="1.10.10.10">
    <property type="entry name" value="Winged helix-like DNA-binding domain superfamily/Winged helix DNA-binding domain"/>
    <property type="match status" value="1"/>
</dbReference>
<dbReference type="InterPro" id="IPR026881">
    <property type="entry name" value="WYL_dom"/>
</dbReference>
<dbReference type="InterPro" id="IPR036390">
    <property type="entry name" value="WH_DNA-bd_sf"/>
</dbReference>
<feature type="domain" description="HTH deoR-type" evidence="3">
    <location>
        <begin position="2"/>
        <end position="57"/>
    </location>
</feature>
<dbReference type="OrthoDB" id="9815009at2"/>
<dbReference type="PROSITE" id="PS52050">
    <property type="entry name" value="WYL"/>
    <property type="match status" value="1"/>
</dbReference>
<dbReference type="GO" id="GO:0003700">
    <property type="term" value="F:DNA-binding transcription factor activity"/>
    <property type="evidence" value="ECO:0007669"/>
    <property type="project" value="InterPro"/>
</dbReference>
<gene>
    <name evidence="4" type="ORF">A500_09985</name>
</gene>
<dbReference type="EMBL" id="ASRV01000125">
    <property type="protein sequence ID" value="EOR25388.1"/>
    <property type="molecule type" value="Genomic_DNA"/>
</dbReference>
<keyword evidence="2" id="KW-0804">Transcription</keyword>
<dbReference type="InterPro" id="IPR036388">
    <property type="entry name" value="WH-like_DNA-bd_sf"/>
</dbReference>
<dbReference type="PIRSF" id="PIRSF016838">
    <property type="entry name" value="PafC"/>
    <property type="match status" value="1"/>
</dbReference>
<dbReference type="Pfam" id="PF08279">
    <property type="entry name" value="HTH_11"/>
    <property type="match status" value="1"/>
</dbReference>
<dbReference type="PROSITE" id="PS51000">
    <property type="entry name" value="HTH_DEOR_2"/>
    <property type="match status" value="1"/>
</dbReference>
<dbReference type="Pfam" id="PF13280">
    <property type="entry name" value="WYL"/>
    <property type="match status" value="1"/>
</dbReference>
<dbReference type="SUPFAM" id="SSF46785">
    <property type="entry name" value="Winged helix' DNA-binding domain"/>
    <property type="match status" value="1"/>
</dbReference>
<dbReference type="PATRIC" id="fig|1202534.3.peg.1987"/>
<evidence type="ECO:0000256" key="2">
    <source>
        <dbReference type="ARBA" id="ARBA00023163"/>
    </source>
</evidence>
<dbReference type="PANTHER" id="PTHR34580">
    <property type="match status" value="1"/>
</dbReference>
<dbReference type="PANTHER" id="PTHR34580:SF1">
    <property type="entry name" value="PROTEIN PAFC"/>
    <property type="match status" value="1"/>
</dbReference>
<name>R9C806_9CLOT</name>
<evidence type="ECO:0000259" key="3">
    <source>
        <dbReference type="PROSITE" id="PS51000"/>
    </source>
</evidence>
<dbReference type="InterPro" id="IPR028349">
    <property type="entry name" value="PafC-like"/>
</dbReference>
<sequence length="311" mass="36361">MKVERLIAIIMLLLERETVSTSELSEKLEVSRRTIFRDIDALNVAGMPIMVTRGAMGGVSLMKSYKVDKKLFTPKDVQSLISSLQSYNQLLENKEITNTLAKLQSMTEDNDLLKQNINHQKFSIDLELNEGNRSLRSLLKITETAMNEKRYLLFNYIDKNGESTTRKVEPYKVVFKESRWYLQAFSVERNNYRIFKLARMSEMRLDKETFTPREFVSLPMDDSGWMTKEVVPVIIKIDRSLKDKVIERFGEENIIGIEGNKYIAQYPIADNEEGYNILLKFGRKCELIEPLSVRQNFKKYLMEVMEIYKDN</sequence>
<dbReference type="InterPro" id="IPR001034">
    <property type="entry name" value="DeoR_HTH"/>
</dbReference>
<reference evidence="4 5" key="1">
    <citation type="submission" date="2013-03" db="EMBL/GenBank/DDBJ databases">
        <title>Whole genome shotgun sequencing of Clostridium sartagoforme AAU1.</title>
        <authorList>
            <person name="Joshi C.G."/>
            <person name="Duggirala S.M."/>
            <person name="Nathani N.M."/>
            <person name="Bhatt V.D."/>
            <person name="Patel A.K."/>
            <person name="Pandya P.R."/>
            <person name="KaPatel J.A."/>
        </authorList>
    </citation>
    <scope>NUCLEOTIDE SEQUENCE [LARGE SCALE GENOMIC DNA]</scope>
    <source>
        <strain evidence="4 5">AAU1</strain>
    </source>
</reference>
<organism evidence="4 5">
    <name type="scientific">Clostridium sartagoforme AAU1</name>
    <dbReference type="NCBI Taxonomy" id="1202534"/>
    <lineage>
        <taxon>Bacteria</taxon>
        <taxon>Bacillati</taxon>
        <taxon>Bacillota</taxon>
        <taxon>Clostridia</taxon>
        <taxon>Eubacteriales</taxon>
        <taxon>Clostridiaceae</taxon>
        <taxon>Clostridium</taxon>
    </lineage>
</organism>
<protein>
    <recommendedName>
        <fullName evidence="3">HTH deoR-type domain-containing protein</fullName>
    </recommendedName>
</protein>
<dbReference type="RefSeq" id="WP_016207353.1">
    <property type="nucleotide sequence ID" value="NZ_ASRV01000125.1"/>
</dbReference>
<dbReference type="InterPro" id="IPR013196">
    <property type="entry name" value="HTH_11"/>
</dbReference>
<proteinExistence type="predicted"/>
<dbReference type="AlphaFoldDB" id="R9C806"/>
<dbReference type="Pfam" id="PF25583">
    <property type="entry name" value="WCX"/>
    <property type="match status" value="1"/>
</dbReference>
<dbReference type="Proteomes" id="UP000013988">
    <property type="component" value="Unassembled WGS sequence"/>
</dbReference>
<accession>R9C806</accession>
<dbReference type="InterPro" id="IPR057727">
    <property type="entry name" value="WCX_dom"/>
</dbReference>
<dbReference type="SMART" id="SM00420">
    <property type="entry name" value="HTH_DEOR"/>
    <property type="match status" value="1"/>
</dbReference>
<dbReference type="InterPro" id="IPR051534">
    <property type="entry name" value="CBASS_pafABC_assoc_protein"/>
</dbReference>
<keyword evidence="1" id="KW-0805">Transcription regulation</keyword>